<keyword evidence="4 12" id="KW-0813">Transport</keyword>
<evidence type="ECO:0000256" key="9">
    <source>
        <dbReference type="ARBA" id="ARBA00023136"/>
    </source>
</evidence>
<comment type="function">
    <text evidence="11">The coatomer is a cytosolic protein complex that binds to dilysine motifs and reversibly associates with Golgi non-clathrin-coated vesicles, which further mediate biosynthetic protein transport from the ER, via the Golgi up to the trans Golgi network. Coatomer complex is required for budding from Golgi membranes, and is essential for the retrograde Golgi-to-ER transport of dilysine-tagged proteins. The zeta subunit may be involved in regulating the coat assembly and, hence, the rate of biosynthetic protein transport due to its association-dissociation properties with the coatomer complex.</text>
</comment>
<feature type="region of interest" description="Disordered" evidence="13">
    <location>
        <begin position="89"/>
        <end position="123"/>
    </location>
</feature>
<feature type="domain" description="AP complex mu/sigma subunit" evidence="14">
    <location>
        <begin position="237"/>
        <end position="278"/>
    </location>
</feature>
<protein>
    <recommendedName>
        <fullName evidence="12">Coatomer subunit zeta</fullName>
    </recommendedName>
</protein>
<evidence type="ECO:0000256" key="11">
    <source>
        <dbReference type="ARBA" id="ARBA00045555"/>
    </source>
</evidence>
<organism evidence="15 16">
    <name type="scientific">Purpureocillium lilacinum</name>
    <name type="common">Paecilomyces lilacinus</name>
    <dbReference type="NCBI Taxonomy" id="33203"/>
    <lineage>
        <taxon>Eukaryota</taxon>
        <taxon>Fungi</taxon>
        <taxon>Dikarya</taxon>
        <taxon>Ascomycota</taxon>
        <taxon>Pezizomycotina</taxon>
        <taxon>Sordariomycetes</taxon>
        <taxon>Hypocreomycetidae</taxon>
        <taxon>Hypocreales</taxon>
        <taxon>Ophiocordycipitaceae</taxon>
        <taxon>Purpureocillium</taxon>
    </lineage>
</organism>
<proteinExistence type="inferred from homology"/>
<reference evidence="15 16" key="1">
    <citation type="journal article" date="2024" name="Microbiol. Resour. Announc.">
        <title>Genome annotations for the ascomycete fungi Trichoderma harzianum, Trichoderma aggressivum, and Purpureocillium lilacinum.</title>
        <authorList>
            <person name="Beijen E.P.W."/>
            <person name="Ohm R.A."/>
        </authorList>
    </citation>
    <scope>NUCLEOTIDE SEQUENCE [LARGE SCALE GENOMIC DNA]</scope>
    <source>
        <strain evidence="15 16">CBS 150709</strain>
    </source>
</reference>
<keyword evidence="7 12" id="KW-0653">Protein transport</keyword>
<evidence type="ECO:0000256" key="7">
    <source>
        <dbReference type="ARBA" id="ARBA00022927"/>
    </source>
</evidence>
<keyword evidence="10 12" id="KW-0968">Cytoplasmic vesicle</keyword>
<evidence type="ECO:0000256" key="1">
    <source>
        <dbReference type="ARBA" id="ARBA00004255"/>
    </source>
</evidence>
<evidence type="ECO:0000256" key="10">
    <source>
        <dbReference type="ARBA" id="ARBA00023329"/>
    </source>
</evidence>
<evidence type="ECO:0000256" key="3">
    <source>
        <dbReference type="ARBA" id="ARBA00011775"/>
    </source>
</evidence>
<dbReference type="InterPro" id="IPR039652">
    <property type="entry name" value="Coatomer_zeta"/>
</dbReference>
<evidence type="ECO:0000256" key="13">
    <source>
        <dbReference type="SAM" id="MobiDB-lite"/>
    </source>
</evidence>
<evidence type="ECO:0000313" key="16">
    <source>
        <dbReference type="Proteomes" id="UP001287286"/>
    </source>
</evidence>
<accession>A0ABR0CAZ8</accession>
<dbReference type="InterPro" id="IPR022775">
    <property type="entry name" value="AP_mu_sigma_su"/>
</dbReference>
<dbReference type="PANTHER" id="PTHR11043:SF0">
    <property type="entry name" value="COATOMER SUBUNIT ZETA"/>
    <property type="match status" value="1"/>
</dbReference>
<evidence type="ECO:0000313" key="15">
    <source>
        <dbReference type="EMBL" id="KAK4093369.1"/>
    </source>
</evidence>
<evidence type="ECO:0000256" key="8">
    <source>
        <dbReference type="ARBA" id="ARBA00023034"/>
    </source>
</evidence>
<evidence type="ECO:0000256" key="4">
    <source>
        <dbReference type="ARBA" id="ARBA00022448"/>
    </source>
</evidence>
<comment type="subunit">
    <text evidence="3 12">Oligomeric complex that consists of at least the alpha, beta, beta', gamma, delta, epsilon and zeta subunits.</text>
</comment>
<name>A0ABR0CAZ8_PURLI</name>
<evidence type="ECO:0000256" key="5">
    <source>
        <dbReference type="ARBA" id="ARBA00022490"/>
    </source>
</evidence>
<dbReference type="Pfam" id="PF01217">
    <property type="entry name" value="Clat_adaptor_s"/>
    <property type="match status" value="1"/>
</dbReference>
<feature type="region of interest" description="Disordered" evidence="13">
    <location>
        <begin position="30"/>
        <end position="51"/>
    </location>
</feature>
<dbReference type="Proteomes" id="UP001287286">
    <property type="component" value="Unassembled WGS sequence"/>
</dbReference>
<gene>
    <name evidence="15" type="ORF">Purlil1_2526</name>
</gene>
<dbReference type="Gene3D" id="3.30.450.60">
    <property type="match status" value="1"/>
</dbReference>
<dbReference type="InterPro" id="IPR011012">
    <property type="entry name" value="Longin-like_dom_sf"/>
</dbReference>
<comment type="similarity">
    <text evidence="2 12">Belongs to the adaptor complexes small subunit family.</text>
</comment>
<keyword evidence="16" id="KW-1185">Reference proteome</keyword>
<keyword evidence="5 12" id="KW-0963">Cytoplasm</keyword>
<comment type="subcellular location">
    <subcellularLocation>
        <location evidence="12">Cytoplasm</location>
    </subcellularLocation>
    <subcellularLocation>
        <location evidence="1 12">Golgi apparatus membrane</location>
        <topology evidence="1 12">Peripheral membrane protein</topology>
        <orientation evidence="1 12">Cytoplasmic side</orientation>
    </subcellularLocation>
    <subcellularLocation>
        <location evidence="12">Cytoplasmic vesicle</location>
        <location evidence="12">COPI-coated vesicle membrane</location>
        <topology evidence="12">Peripheral membrane protein</topology>
        <orientation evidence="12">Cytoplasmic side</orientation>
    </subcellularLocation>
</comment>
<evidence type="ECO:0000256" key="12">
    <source>
        <dbReference type="RuleBase" id="RU366053"/>
    </source>
</evidence>
<evidence type="ECO:0000259" key="14">
    <source>
        <dbReference type="Pfam" id="PF01217"/>
    </source>
</evidence>
<evidence type="ECO:0000256" key="2">
    <source>
        <dbReference type="ARBA" id="ARBA00006972"/>
    </source>
</evidence>
<keyword evidence="8 12" id="KW-0333">Golgi apparatus</keyword>
<dbReference type="PANTHER" id="PTHR11043">
    <property type="entry name" value="ZETA-COAT PROTEIN"/>
    <property type="match status" value="1"/>
</dbReference>
<evidence type="ECO:0000256" key="6">
    <source>
        <dbReference type="ARBA" id="ARBA00022892"/>
    </source>
</evidence>
<dbReference type="EMBL" id="JAWRVI010000006">
    <property type="protein sequence ID" value="KAK4093369.1"/>
    <property type="molecule type" value="Genomic_DNA"/>
</dbReference>
<keyword evidence="9 12" id="KW-0472">Membrane</keyword>
<sequence>MTEVAATATAPPAAAAPHLTCDVVEATSASITTTSHPRARKPPPFAAHPPAATMSPGMTLFSVQAVLILSTEDGSRIFAKYYSPPHSTASAAGTFEAHPPPPSHPSLVDYDDDGRPTTPRLPIASHARANNRIAGIAGGASSSSNPYPDLKAQKAFEKGLIDKTAKQTGDIILYDNRIVLYKLESDVMIYVVGSLDENEILLYNTVLALRDSLHLLFKYVVPVVVAASLHPLNPRQSVDKRTIIENYDLVSLAIDEVVDDGIILETDPTIIVQRVSRAPTQDVPLGRIDLSEQGVNNLAQLGKSKLADWLRQGL</sequence>
<keyword evidence="6 12" id="KW-0931">ER-Golgi transport</keyword>
<comment type="caution">
    <text evidence="15">The sequence shown here is derived from an EMBL/GenBank/DDBJ whole genome shotgun (WGS) entry which is preliminary data.</text>
</comment>
<dbReference type="SUPFAM" id="SSF64356">
    <property type="entry name" value="SNARE-like"/>
    <property type="match status" value="1"/>
</dbReference>